<organism evidence="1 2">
    <name type="scientific">Lactococcus phage P1048</name>
    <dbReference type="NCBI Taxonomy" id="2662295"/>
    <lineage>
        <taxon>Viruses</taxon>
        <taxon>Duplodnaviria</taxon>
        <taxon>Heunggongvirae</taxon>
        <taxon>Uroviricota</taxon>
        <taxon>Caudoviricetes</taxon>
        <taxon>Audreyjarvisvirus</taxon>
        <taxon>Audreyjarvisvirus P1048</taxon>
    </lineage>
</organism>
<evidence type="ECO:0000313" key="2">
    <source>
        <dbReference type="Proteomes" id="UP000422881"/>
    </source>
</evidence>
<sequence>MRVLVIYHSNWKETKTVFTDIEKGYRRVRNLQQLGYNVDYHIEWI</sequence>
<protein>
    <submittedName>
        <fullName evidence="1">Uncharacterized protein</fullName>
    </submittedName>
</protein>
<dbReference type="GeneID" id="56137936"/>
<keyword evidence="2" id="KW-1185">Reference proteome</keyword>
<name>A0A649V2P3_9CAUD</name>
<dbReference type="EMBL" id="MN552145">
    <property type="protein sequence ID" value="QGJ84912.1"/>
    <property type="molecule type" value="Genomic_DNA"/>
</dbReference>
<dbReference type="RefSeq" id="YP_009905550.1">
    <property type="nucleotide sequence ID" value="NC_049857.1"/>
</dbReference>
<reference evidence="1 2" key="1">
    <citation type="submission" date="2019-10" db="EMBL/GenBank/DDBJ databases">
        <authorList>
            <person name="Brinks E."/>
        </authorList>
    </citation>
    <scope>NUCLEOTIDE SEQUENCE [LARGE SCALE GENOMIC DNA]</scope>
</reference>
<accession>A0A649V2P3</accession>
<dbReference type="KEGG" id="vg:56137936"/>
<evidence type="ECO:0000313" key="1">
    <source>
        <dbReference type="EMBL" id="QGJ84912.1"/>
    </source>
</evidence>
<dbReference type="Proteomes" id="UP000422881">
    <property type="component" value="Segment"/>
</dbReference>
<proteinExistence type="predicted"/>